<feature type="site" description="Important for substrate specificity" evidence="4">
    <location>
        <position position="232"/>
    </location>
</feature>
<protein>
    <recommendedName>
        <fullName evidence="4">S-methyl-5'-thioadenosine phosphorylase</fullName>
        <ecNumber evidence="4">2.4.2.28</ecNumber>
    </recommendedName>
    <alternativeName>
        <fullName evidence="4">5'-methylthioadenosine phosphorylase</fullName>
        <shortName evidence="4">MTA phosphorylase</shortName>
        <shortName evidence="4">MTAP</shortName>
    </alternativeName>
</protein>
<sequence>MAMIKVRRGRAWQADVGIIGGSGLYDLDGLRQVKEVSVRTPFGAPSDAVVLGELDGVRIAFLSRHGRGHTRSPSEINYRANVYALKSLGIRRLISVSAVGSMKESIKPGHVVFPDQFIDLTKQRESTFFEGGAVAHVAFGEPICPSLASHLSSAAHSVGATAHGGGTYVCIEGPQFSTKAESRLYRQWGVSVIGMTNLPEAKLAREAELCYATIALVTDYDCWHETEEPVTVEAILATLRQNVALAKRLLRASIPSAAAGGECACQRALREAIVTDPARIPAALRRKLAVLTDRLSPAKGKR</sequence>
<dbReference type="UniPathway" id="UPA00904">
    <property type="reaction ID" value="UER00873"/>
</dbReference>
<dbReference type="NCBIfam" id="TIGR01694">
    <property type="entry name" value="MTAP"/>
    <property type="match status" value="1"/>
</dbReference>
<dbReference type="Pfam" id="PF01048">
    <property type="entry name" value="PNP_UDP_1"/>
    <property type="match status" value="1"/>
</dbReference>
<dbReference type="Proteomes" id="UP000192042">
    <property type="component" value="Chromosome I"/>
</dbReference>
<evidence type="ECO:0000256" key="2">
    <source>
        <dbReference type="ARBA" id="ARBA00022679"/>
    </source>
</evidence>
<organism evidence="6 7">
    <name type="scientific">Nitrospira japonica</name>
    <dbReference type="NCBI Taxonomy" id="1325564"/>
    <lineage>
        <taxon>Bacteria</taxon>
        <taxon>Pseudomonadati</taxon>
        <taxon>Nitrospirota</taxon>
        <taxon>Nitrospiria</taxon>
        <taxon>Nitrospirales</taxon>
        <taxon>Nitrospiraceae</taxon>
        <taxon>Nitrospira</taxon>
    </lineage>
</organism>
<feature type="binding site" evidence="4">
    <location>
        <begin position="64"/>
        <end position="65"/>
    </location>
    <ligand>
        <name>phosphate</name>
        <dbReference type="ChEBI" id="CHEBI:43474"/>
    </ligand>
</feature>
<feature type="binding site" evidence="4">
    <location>
        <begin position="97"/>
        <end position="98"/>
    </location>
    <ligand>
        <name>phosphate</name>
        <dbReference type="ChEBI" id="CHEBI:43474"/>
    </ligand>
</feature>
<accession>A0A1W1I016</accession>
<comment type="catalytic activity">
    <reaction evidence="4">
        <text>S-methyl-5'-thioadenosine + phosphate = 5-(methylsulfanyl)-alpha-D-ribose 1-phosphate + adenine</text>
        <dbReference type="Rhea" id="RHEA:11852"/>
        <dbReference type="ChEBI" id="CHEBI:16708"/>
        <dbReference type="ChEBI" id="CHEBI:17509"/>
        <dbReference type="ChEBI" id="CHEBI:43474"/>
        <dbReference type="ChEBI" id="CHEBI:58533"/>
        <dbReference type="EC" id="2.4.2.28"/>
    </reaction>
</comment>
<comment type="subunit">
    <text evidence="4">Homohexamer. Dimer of a homotrimer.</text>
</comment>
<dbReference type="EMBL" id="LT828648">
    <property type="protein sequence ID" value="SLM46350.1"/>
    <property type="molecule type" value="Genomic_DNA"/>
</dbReference>
<evidence type="ECO:0000256" key="1">
    <source>
        <dbReference type="ARBA" id="ARBA00022676"/>
    </source>
</evidence>
<dbReference type="InterPro" id="IPR035994">
    <property type="entry name" value="Nucleoside_phosphorylase_sf"/>
</dbReference>
<dbReference type="STRING" id="1325564.NSJP_0178"/>
<keyword evidence="3 4" id="KW-0660">Purine salvage</keyword>
<dbReference type="HAMAP" id="MF_01963">
    <property type="entry name" value="MTAP"/>
    <property type="match status" value="1"/>
</dbReference>
<keyword evidence="1 4" id="KW-0328">Glycosyltransferase</keyword>
<feature type="site" description="Important for substrate specificity" evidence="4">
    <location>
        <position position="177"/>
    </location>
</feature>
<evidence type="ECO:0000259" key="5">
    <source>
        <dbReference type="Pfam" id="PF01048"/>
    </source>
</evidence>
<dbReference type="KEGG" id="nja:NSJP_0178"/>
<dbReference type="GO" id="GO:0005829">
    <property type="term" value="C:cytosol"/>
    <property type="evidence" value="ECO:0007669"/>
    <property type="project" value="TreeGrafter"/>
</dbReference>
<dbReference type="EC" id="2.4.2.28" evidence="4"/>
<dbReference type="NCBIfam" id="NF006599">
    <property type="entry name" value="PRK09136.1"/>
    <property type="match status" value="1"/>
</dbReference>
<feature type="binding site" evidence="4">
    <location>
        <position position="195"/>
    </location>
    <ligand>
        <name>substrate</name>
    </ligand>
</feature>
<evidence type="ECO:0000313" key="6">
    <source>
        <dbReference type="EMBL" id="SLM46350.1"/>
    </source>
</evidence>
<keyword evidence="7" id="KW-1185">Reference proteome</keyword>
<dbReference type="GO" id="GO:0017061">
    <property type="term" value="F:S-methyl-5-thioadenosine phosphorylase activity"/>
    <property type="evidence" value="ECO:0007669"/>
    <property type="project" value="UniProtKB-UniRule"/>
</dbReference>
<dbReference type="PANTHER" id="PTHR42679:SF2">
    <property type="entry name" value="S-METHYL-5'-THIOADENOSINE PHOSPHORYLASE"/>
    <property type="match status" value="1"/>
</dbReference>
<dbReference type="GO" id="GO:0019509">
    <property type="term" value="P:L-methionine salvage from methylthioadenosine"/>
    <property type="evidence" value="ECO:0007669"/>
    <property type="project" value="UniProtKB-UniRule"/>
</dbReference>
<feature type="binding site" evidence="4">
    <location>
        <position position="196"/>
    </location>
    <ligand>
        <name>phosphate</name>
        <dbReference type="ChEBI" id="CHEBI:43474"/>
    </ligand>
</feature>
<dbReference type="InterPro" id="IPR010044">
    <property type="entry name" value="MTAP"/>
</dbReference>
<name>A0A1W1I016_9BACT</name>
<comment type="function">
    <text evidence="4">Catalyzes the reversible phosphorylation of S-methyl-5'-thioadenosine (MTA) to adenine and 5-methylthioribose-1-phosphate. Involved in the breakdown of MTA, a major by-product of polyamine biosynthesis. Responsible for the first step in the methionine salvage pathway after MTA has been generated from S-adenosylmethionine. Has broad substrate specificity with 6-aminopurine nucleosides as preferred substrates.</text>
</comment>
<evidence type="ECO:0000256" key="4">
    <source>
        <dbReference type="HAMAP-Rule" id="MF_01963"/>
    </source>
</evidence>
<dbReference type="PANTHER" id="PTHR42679">
    <property type="entry name" value="S-METHYL-5'-THIOADENOSINE PHOSPHORYLASE"/>
    <property type="match status" value="1"/>
</dbReference>
<dbReference type="FunFam" id="3.40.50.1580:FF:000012">
    <property type="entry name" value="Probable 6-oxopurine nucleoside phosphorylase"/>
    <property type="match status" value="1"/>
</dbReference>
<dbReference type="AlphaFoldDB" id="A0A1W1I016"/>
<dbReference type="GO" id="GO:0006166">
    <property type="term" value="P:purine ribonucleoside salvage"/>
    <property type="evidence" value="ECO:0007669"/>
    <property type="project" value="UniProtKB-KW"/>
</dbReference>
<gene>
    <name evidence="4 6" type="primary">mtnP</name>
    <name evidence="6" type="ORF">NSJP_0178</name>
</gene>
<feature type="domain" description="Nucleoside phosphorylase" evidence="5">
    <location>
        <begin position="16"/>
        <end position="254"/>
    </location>
</feature>
<dbReference type="CDD" id="cd09010">
    <property type="entry name" value="MTAP_SsMTAPII_like_MTIP"/>
    <property type="match status" value="1"/>
</dbReference>
<dbReference type="InterPro" id="IPR000845">
    <property type="entry name" value="Nucleoside_phosphorylase_d"/>
</dbReference>
<proteinExistence type="inferred from homology"/>
<feature type="binding site" evidence="4">
    <location>
        <begin position="219"/>
        <end position="221"/>
    </location>
    <ligand>
        <name>substrate</name>
    </ligand>
</feature>
<comment type="similarity">
    <text evidence="4">Belongs to the PNP/MTAP phosphorylase family. MTAP subfamily.</text>
</comment>
<reference evidence="6 7" key="1">
    <citation type="submission" date="2017-03" db="EMBL/GenBank/DDBJ databases">
        <authorList>
            <person name="Afonso C.L."/>
            <person name="Miller P.J."/>
            <person name="Scott M.A."/>
            <person name="Spackman E."/>
            <person name="Goraichik I."/>
            <person name="Dimitrov K.M."/>
            <person name="Suarez D.L."/>
            <person name="Swayne D.E."/>
        </authorList>
    </citation>
    <scope>NUCLEOTIDE SEQUENCE [LARGE SCALE GENOMIC DNA]</scope>
    <source>
        <strain evidence="6">Genome sequencing of Nitrospira japonica strain NJ11</strain>
    </source>
</reference>
<dbReference type="Gene3D" id="3.40.50.1580">
    <property type="entry name" value="Nucleoside phosphorylase domain"/>
    <property type="match status" value="1"/>
</dbReference>
<evidence type="ECO:0000313" key="7">
    <source>
        <dbReference type="Proteomes" id="UP000192042"/>
    </source>
</evidence>
<evidence type="ECO:0000256" key="3">
    <source>
        <dbReference type="ARBA" id="ARBA00022726"/>
    </source>
</evidence>
<dbReference type="SUPFAM" id="SSF53167">
    <property type="entry name" value="Purine and uridine phosphorylases"/>
    <property type="match status" value="1"/>
</dbReference>
<feature type="binding site" evidence="4">
    <location>
        <position position="22"/>
    </location>
    <ligand>
        <name>phosphate</name>
        <dbReference type="ChEBI" id="CHEBI:43474"/>
    </ligand>
</feature>
<keyword evidence="2 4" id="KW-0808">Transferase</keyword>
<comment type="pathway">
    <text evidence="4">Amino-acid biosynthesis; L-methionine biosynthesis via salvage pathway; S-methyl-5-thio-alpha-D-ribose 1-phosphate from S-methyl-5'-thioadenosine (phosphorylase route): step 1/1.</text>
</comment>